<gene>
    <name evidence="1" type="ORF">NPIL_337431</name>
</gene>
<organism evidence="1 2">
    <name type="scientific">Nephila pilipes</name>
    <name type="common">Giant wood spider</name>
    <name type="synonym">Nephila maculata</name>
    <dbReference type="NCBI Taxonomy" id="299642"/>
    <lineage>
        <taxon>Eukaryota</taxon>
        <taxon>Metazoa</taxon>
        <taxon>Ecdysozoa</taxon>
        <taxon>Arthropoda</taxon>
        <taxon>Chelicerata</taxon>
        <taxon>Arachnida</taxon>
        <taxon>Araneae</taxon>
        <taxon>Araneomorphae</taxon>
        <taxon>Entelegynae</taxon>
        <taxon>Araneoidea</taxon>
        <taxon>Nephilidae</taxon>
        <taxon>Nephila</taxon>
    </lineage>
</organism>
<name>A0A8X6PZ41_NEPPI</name>
<evidence type="ECO:0000313" key="2">
    <source>
        <dbReference type="Proteomes" id="UP000887013"/>
    </source>
</evidence>
<dbReference type="EMBL" id="BMAW01120975">
    <property type="protein sequence ID" value="GFT91773.1"/>
    <property type="molecule type" value="Genomic_DNA"/>
</dbReference>
<dbReference type="AlphaFoldDB" id="A0A8X6PZ41"/>
<accession>A0A8X6PZ41</accession>
<comment type="caution">
    <text evidence="1">The sequence shown here is derived from an EMBL/GenBank/DDBJ whole genome shotgun (WGS) entry which is preliminary data.</text>
</comment>
<sequence>MRRCSRIIFQEIRKLTPIKAWRPIFGSLNHTDQPCRNVWHNNCAIQNGGRIEVRYISTYAMPVNDNEVVSNEEMM</sequence>
<protein>
    <submittedName>
        <fullName evidence="1">Uncharacterized protein</fullName>
    </submittedName>
</protein>
<proteinExistence type="predicted"/>
<reference evidence="1" key="1">
    <citation type="submission" date="2020-08" db="EMBL/GenBank/DDBJ databases">
        <title>Multicomponent nature underlies the extraordinary mechanical properties of spider dragline silk.</title>
        <authorList>
            <person name="Kono N."/>
            <person name="Nakamura H."/>
            <person name="Mori M."/>
            <person name="Yoshida Y."/>
            <person name="Ohtoshi R."/>
            <person name="Malay A.D."/>
            <person name="Moran D.A.P."/>
            <person name="Tomita M."/>
            <person name="Numata K."/>
            <person name="Arakawa K."/>
        </authorList>
    </citation>
    <scope>NUCLEOTIDE SEQUENCE</scope>
</reference>
<evidence type="ECO:0000313" key="1">
    <source>
        <dbReference type="EMBL" id="GFT91773.1"/>
    </source>
</evidence>
<keyword evidence="2" id="KW-1185">Reference proteome</keyword>
<dbReference type="Proteomes" id="UP000887013">
    <property type="component" value="Unassembled WGS sequence"/>
</dbReference>